<proteinExistence type="predicted"/>
<evidence type="ECO:0000256" key="1">
    <source>
        <dbReference type="SAM" id="MobiDB-lite"/>
    </source>
</evidence>
<organism evidence="2 3">
    <name type="scientific">Tanacetum coccineum</name>
    <dbReference type="NCBI Taxonomy" id="301880"/>
    <lineage>
        <taxon>Eukaryota</taxon>
        <taxon>Viridiplantae</taxon>
        <taxon>Streptophyta</taxon>
        <taxon>Embryophyta</taxon>
        <taxon>Tracheophyta</taxon>
        <taxon>Spermatophyta</taxon>
        <taxon>Magnoliopsida</taxon>
        <taxon>eudicotyledons</taxon>
        <taxon>Gunneridae</taxon>
        <taxon>Pentapetalae</taxon>
        <taxon>asterids</taxon>
        <taxon>campanulids</taxon>
        <taxon>Asterales</taxon>
        <taxon>Asteraceae</taxon>
        <taxon>Asteroideae</taxon>
        <taxon>Anthemideae</taxon>
        <taxon>Anthemidinae</taxon>
        <taxon>Tanacetum</taxon>
    </lineage>
</organism>
<dbReference type="Proteomes" id="UP001151760">
    <property type="component" value="Unassembled WGS sequence"/>
</dbReference>
<evidence type="ECO:0000313" key="2">
    <source>
        <dbReference type="EMBL" id="GJT56006.1"/>
    </source>
</evidence>
<comment type="caution">
    <text evidence="2">The sequence shown here is derived from an EMBL/GenBank/DDBJ whole genome shotgun (WGS) entry which is preliminary data.</text>
</comment>
<name>A0ABQ5EY86_9ASTR</name>
<feature type="region of interest" description="Disordered" evidence="1">
    <location>
        <begin position="13"/>
        <end position="32"/>
    </location>
</feature>
<reference evidence="2" key="2">
    <citation type="submission" date="2022-01" db="EMBL/GenBank/DDBJ databases">
        <authorList>
            <person name="Yamashiro T."/>
            <person name="Shiraishi A."/>
            <person name="Satake H."/>
            <person name="Nakayama K."/>
        </authorList>
    </citation>
    <scope>NUCLEOTIDE SEQUENCE</scope>
</reference>
<gene>
    <name evidence="2" type="ORF">Tco_0991060</name>
</gene>
<keyword evidence="3" id="KW-1185">Reference proteome</keyword>
<evidence type="ECO:0000313" key="3">
    <source>
        <dbReference type="Proteomes" id="UP001151760"/>
    </source>
</evidence>
<sequence length="197" mass="23030">MEILSHLKDVEMMRMKTKNPPLDQTEGPREEDLEKKLSQLVHSKKEDSTSHMASVKEGLISFKSLLTLPARHGPLQPWISTLDWNEDPHESFNELMDTPLISAFVLNRLKVDTLTPELLVSPTFKLMKGSCKSLMELEYFLKEKVEAILKSAWTEKDQIDKLLERKKVNEELRNVRWWEIVRRRPTAATKEPYDFII</sequence>
<protein>
    <submittedName>
        <fullName evidence="2">Uncharacterized protein</fullName>
    </submittedName>
</protein>
<accession>A0ABQ5EY86</accession>
<reference evidence="2" key="1">
    <citation type="journal article" date="2022" name="Int. J. Mol. Sci.">
        <title>Draft Genome of Tanacetum Coccineum: Genomic Comparison of Closely Related Tanacetum-Family Plants.</title>
        <authorList>
            <person name="Yamashiro T."/>
            <person name="Shiraishi A."/>
            <person name="Nakayama K."/>
            <person name="Satake H."/>
        </authorList>
    </citation>
    <scope>NUCLEOTIDE SEQUENCE</scope>
</reference>
<dbReference type="EMBL" id="BQNB010016806">
    <property type="protein sequence ID" value="GJT56006.1"/>
    <property type="molecule type" value="Genomic_DNA"/>
</dbReference>